<dbReference type="OrthoDB" id="419317at2759"/>
<dbReference type="PROSITE" id="PS50030">
    <property type="entry name" value="UBA"/>
    <property type="match status" value="2"/>
</dbReference>
<feature type="domain" description="Ubiquitin-like" evidence="8">
    <location>
        <begin position="1"/>
        <end position="103"/>
    </location>
</feature>
<comment type="caution">
    <text evidence="9">The sequence shown here is derived from an EMBL/GenBank/DDBJ whole genome shotgun (WGS) entry which is preliminary data.</text>
</comment>
<keyword evidence="3 5" id="KW-0234">DNA repair</keyword>
<evidence type="ECO:0000256" key="3">
    <source>
        <dbReference type="ARBA" id="ARBA00023204"/>
    </source>
</evidence>
<dbReference type="AlphaFoldDB" id="A0A8T2Q5B4"/>
<dbReference type="Gene3D" id="1.10.8.10">
    <property type="entry name" value="DNA helicase RuvA subunit, C-terminal domain"/>
    <property type="match status" value="2"/>
</dbReference>
<keyword evidence="6" id="KW-0472">Membrane</keyword>
<sequence>MRISVKTLRGNQFDIDVKSSDSIVDRWSSFIVAGILYFVLYEVSTIVRAVKMKIESAQGKDTFPCAQQMLIFRGKVLKDDTTLQENSVGDLNVLVVMLTKVASTTLPPASAPSPAIPASPATTALPTISMSVIVSEEEFARNENDFGQAASSFLAGDSLEHVVESILEMGGGSWDKQKVLTALQATNNNPDRAVDYLYNGSAELAEDPVATLWAQPTGTEAPTDTTEQDPVPVFGPSSGAHAQAARGGPNTEPLHLFPQGMSSLGLTAPRVVDFFKNHPQFEYLRHMVQNNPRSLQPLLQEIGKHDPFLFEVINDNLTQFVQLINEETSEDSEEDILEEAGEEMPQLSDFSPEEREAIERLEALGFDQVRVIEAFLACDRNELQAASYLVEDESDSE</sequence>
<dbReference type="FunFam" id="1.10.8.10:FF:000002">
    <property type="entry name" value="UV excision repair protein RAD23 homolog"/>
    <property type="match status" value="1"/>
</dbReference>
<accession>A0A8T2Q5B4</accession>
<protein>
    <recommendedName>
        <fullName evidence="5">Ubiquitin receptor RAD23</fullName>
    </recommendedName>
    <alternativeName>
        <fullName evidence="5">DNA repair protein RAD23</fullName>
    </alternativeName>
</protein>
<dbReference type="Pfam" id="PF00240">
    <property type="entry name" value="ubiquitin"/>
    <property type="match status" value="1"/>
</dbReference>
<evidence type="ECO:0000313" key="10">
    <source>
        <dbReference type="Proteomes" id="UP000825935"/>
    </source>
</evidence>
<evidence type="ECO:0000256" key="5">
    <source>
        <dbReference type="RuleBase" id="RU367049"/>
    </source>
</evidence>
<dbReference type="Gene3D" id="3.10.20.90">
    <property type="entry name" value="Phosphatidylinositol 3-kinase Catalytic Subunit, Chain A, domain 1"/>
    <property type="match status" value="1"/>
</dbReference>
<dbReference type="PROSITE" id="PS50053">
    <property type="entry name" value="UBIQUITIN_2"/>
    <property type="match status" value="1"/>
</dbReference>
<dbReference type="GO" id="GO:0005654">
    <property type="term" value="C:nucleoplasm"/>
    <property type="evidence" value="ECO:0007669"/>
    <property type="project" value="TreeGrafter"/>
</dbReference>
<keyword evidence="6" id="KW-0812">Transmembrane</keyword>
<keyword evidence="10" id="KW-1185">Reference proteome</keyword>
<keyword evidence="5" id="KW-0963">Cytoplasm</keyword>
<dbReference type="InterPro" id="IPR009060">
    <property type="entry name" value="UBA-like_sf"/>
</dbReference>
<evidence type="ECO:0000259" key="7">
    <source>
        <dbReference type="PROSITE" id="PS50030"/>
    </source>
</evidence>
<dbReference type="InterPro" id="IPR036353">
    <property type="entry name" value="XPC-bd_sf"/>
</dbReference>
<reference evidence="9" key="1">
    <citation type="submission" date="2021-08" db="EMBL/GenBank/DDBJ databases">
        <title>WGS assembly of Ceratopteris richardii.</title>
        <authorList>
            <person name="Marchant D.B."/>
            <person name="Chen G."/>
            <person name="Jenkins J."/>
            <person name="Shu S."/>
            <person name="Leebens-Mack J."/>
            <person name="Grimwood J."/>
            <person name="Schmutz J."/>
            <person name="Soltis P."/>
            <person name="Soltis D."/>
            <person name="Chen Z.-H."/>
        </authorList>
    </citation>
    <scope>NUCLEOTIDE SEQUENCE</scope>
    <source>
        <strain evidence="9">Whitten #5841</strain>
        <tissue evidence="9">Leaf</tissue>
    </source>
</reference>
<dbReference type="EMBL" id="CM035443">
    <property type="protein sequence ID" value="KAH7278899.1"/>
    <property type="molecule type" value="Genomic_DNA"/>
</dbReference>
<dbReference type="PANTHER" id="PTHR10621">
    <property type="entry name" value="UV EXCISION REPAIR PROTEIN RAD23"/>
    <property type="match status" value="1"/>
</dbReference>
<dbReference type="GO" id="GO:0043130">
    <property type="term" value="F:ubiquitin binding"/>
    <property type="evidence" value="ECO:0007669"/>
    <property type="project" value="UniProtKB-UniRule"/>
</dbReference>
<proteinExistence type="inferred from homology"/>
<comment type="similarity">
    <text evidence="5">Belongs to the RAD23 family.</text>
</comment>
<keyword evidence="6" id="KW-1133">Transmembrane helix</keyword>
<dbReference type="GO" id="GO:0043161">
    <property type="term" value="P:proteasome-mediated ubiquitin-dependent protein catabolic process"/>
    <property type="evidence" value="ECO:0007669"/>
    <property type="project" value="UniProtKB-UniRule"/>
</dbReference>
<keyword evidence="4 5" id="KW-0539">Nucleus</keyword>
<gene>
    <name evidence="9" type="ORF">KP509_38G063200</name>
</gene>
<evidence type="ECO:0000256" key="6">
    <source>
        <dbReference type="SAM" id="Phobius"/>
    </source>
</evidence>
<dbReference type="NCBIfam" id="TIGR00601">
    <property type="entry name" value="rad23"/>
    <property type="match status" value="1"/>
</dbReference>
<evidence type="ECO:0000256" key="4">
    <source>
        <dbReference type="ARBA" id="ARBA00023242"/>
    </source>
</evidence>
<dbReference type="InterPro" id="IPR029071">
    <property type="entry name" value="Ubiquitin-like_domsf"/>
</dbReference>
<dbReference type="GO" id="GO:0006289">
    <property type="term" value="P:nucleotide-excision repair"/>
    <property type="evidence" value="ECO:0007669"/>
    <property type="project" value="UniProtKB-UniRule"/>
</dbReference>
<dbReference type="PRINTS" id="PR01839">
    <property type="entry name" value="RAD23PROTEIN"/>
</dbReference>
<evidence type="ECO:0000259" key="8">
    <source>
        <dbReference type="PROSITE" id="PS50053"/>
    </source>
</evidence>
<name>A0A8T2Q5B4_CERRI</name>
<feature type="domain" description="UBA" evidence="7">
    <location>
        <begin position="351"/>
        <end position="392"/>
    </location>
</feature>
<dbReference type="InterPro" id="IPR004806">
    <property type="entry name" value="Rad23"/>
</dbReference>
<feature type="domain" description="UBA" evidence="7">
    <location>
        <begin position="157"/>
        <end position="200"/>
    </location>
</feature>
<dbReference type="Proteomes" id="UP000825935">
    <property type="component" value="Chromosome 38"/>
</dbReference>
<dbReference type="SUPFAM" id="SSF54236">
    <property type="entry name" value="Ubiquitin-like"/>
    <property type="match status" value="1"/>
</dbReference>
<evidence type="ECO:0000256" key="2">
    <source>
        <dbReference type="ARBA" id="ARBA00022763"/>
    </source>
</evidence>
<dbReference type="Pfam" id="PF09280">
    <property type="entry name" value="XPC-binding"/>
    <property type="match status" value="1"/>
</dbReference>
<dbReference type="SUPFAM" id="SSF101238">
    <property type="entry name" value="XPC-binding domain"/>
    <property type="match status" value="1"/>
</dbReference>
<dbReference type="GO" id="GO:0070628">
    <property type="term" value="F:proteasome binding"/>
    <property type="evidence" value="ECO:0007669"/>
    <property type="project" value="TreeGrafter"/>
</dbReference>
<organism evidence="9 10">
    <name type="scientific">Ceratopteris richardii</name>
    <name type="common">Triangle waterfern</name>
    <dbReference type="NCBI Taxonomy" id="49495"/>
    <lineage>
        <taxon>Eukaryota</taxon>
        <taxon>Viridiplantae</taxon>
        <taxon>Streptophyta</taxon>
        <taxon>Embryophyta</taxon>
        <taxon>Tracheophyta</taxon>
        <taxon>Polypodiopsida</taxon>
        <taxon>Polypodiidae</taxon>
        <taxon>Polypodiales</taxon>
        <taxon>Pteridineae</taxon>
        <taxon>Pteridaceae</taxon>
        <taxon>Parkerioideae</taxon>
        <taxon>Ceratopteris</taxon>
    </lineage>
</organism>
<keyword evidence="2 5" id="KW-0227">DNA damage</keyword>
<dbReference type="SUPFAM" id="SSF46934">
    <property type="entry name" value="UBA-like"/>
    <property type="match status" value="2"/>
</dbReference>
<feature type="transmembrane region" description="Helical" evidence="6">
    <location>
        <begin position="27"/>
        <end position="50"/>
    </location>
</feature>
<dbReference type="GO" id="GO:0031593">
    <property type="term" value="F:polyubiquitin modification-dependent protein binding"/>
    <property type="evidence" value="ECO:0007669"/>
    <property type="project" value="UniProtKB-UniRule"/>
</dbReference>
<evidence type="ECO:0000313" key="9">
    <source>
        <dbReference type="EMBL" id="KAH7278899.1"/>
    </source>
</evidence>
<dbReference type="SMART" id="SM00213">
    <property type="entry name" value="UBQ"/>
    <property type="match status" value="1"/>
</dbReference>
<dbReference type="Pfam" id="PF00627">
    <property type="entry name" value="UBA"/>
    <property type="match status" value="2"/>
</dbReference>
<dbReference type="InterPro" id="IPR000626">
    <property type="entry name" value="Ubiquitin-like_dom"/>
</dbReference>
<dbReference type="InterPro" id="IPR015360">
    <property type="entry name" value="XPC-bd"/>
</dbReference>
<dbReference type="GO" id="GO:0003684">
    <property type="term" value="F:damaged DNA binding"/>
    <property type="evidence" value="ECO:0007669"/>
    <property type="project" value="UniProtKB-UniRule"/>
</dbReference>
<evidence type="ECO:0000256" key="1">
    <source>
        <dbReference type="ARBA" id="ARBA00022737"/>
    </source>
</evidence>
<comment type="subcellular location">
    <subcellularLocation>
        <location evidence="5">Nucleus</location>
    </subcellularLocation>
    <subcellularLocation>
        <location evidence="5">Cytoplasm</location>
    </subcellularLocation>
</comment>
<comment type="function">
    <text evidence="5">Multiubiquitin chain receptor involved in modulation of proteasomal degradation. Involved in nucleotide excision repair.</text>
</comment>
<keyword evidence="1" id="KW-0677">Repeat</keyword>
<dbReference type="GO" id="GO:0005829">
    <property type="term" value="C:cytosol"/>
    <property type="evidence" value="ECO:0007669"/>
    <property type="project" value="TreeGrafter"/>
</dbReference>
<dbReference type="SMART" id="SM00165">
    <property type="entry name" value="UBA"/>
    <property type="match status" value="2"/>
</dbReference>
<dbReference type="CDD" id="cd01805">
    <property type="entry name" value="Ubl_Rad23"/>
    <property type="match status" value="1"/>
</dbReference>
<dbReference type="PANTHER" id="PTHR10621:SF0">
    <property type="entry name" value="UV EXCISION REPAIR PROTEIN RAD23"/>
    <property type="match status" value="1"/>
</dbReference>
<dbReference type="FunFam" id="1.10.8.10:FF:000003">
    <property type="entry name" value="UV excision repair protein RAD23 homolog"/>
    <property type="match status" value="1"/>
</dbReference>
<dbReference type="Gene3D" id="1.10.10.540">
    <property type="entry name" value="XPC-binding domain"/>
    <property type="match status" value="1"/>
</dbReference>
<dbReference type="InterPro" id="IPR015940">
    <property type="entry name" value="UBA"/>
</dbReference>